<name>A0A2N9FF74_FAGSY</name>
<proteinExistence type="predicted"/>
<dbReference type="AlphaFoldDB" id="A0A2N9FF74"/>
<reference evidence="1" key="1">
    <citation type="submission" date="2018-02" db="EMBL/GenBank/DDBJ databases">
        <authorList>
            <person name="Cohen D.B."/>
            <person name="Kent A.D."/>
        </authorList>
    </citation>
    <scope>NUCLEOTIDE SEQUENCE</scope>
</reference>
<dbReference type="EMBL" id="OIVN01000802">
    <property type="protein sequence ID" value="SPC85798.1"/>
    <property type="molecule type" value="Genomic_DNA"/>
</dbReference>
<organism evidence="1">
    <name type="scientific">Fagus sylvatica</name>
    <name type="common">Beechnut</name>
    <dbReference type="NCBI Taxonomy" id="28930"/>
    <lineage>
        <taxon>Eukaryota</taxon>
        <taxon>Viridiplantae</taxon>
        <taxon>Streptophyta</taxon>
        <taxon>Embryophyta</taxon>
        <taxon>Tracheophyta</taxon>
        <taxon>Spermatophyta</taxon>
        <taxon>Magnoliopsida</taxon>
        <taxon>eudicotyledons</taxon>
        <taxon>Gunneridae</taxon>
        <taxon>Pentapetalae</taxon>
        <taxon>rosids</taxon>
        <taxon>fabids</taxon>
        <taxon>Fagales</taxon>
        <taxon>Fagaceae</taxon>
        <taxon>Fagus</taxon>
    </lineage>
</organism>
<protein>
    <submittedName>
        <fullName evidence="1">Uncharacterized protein</fullName>
    </submittedName>
</protein>
<sequence>MRTSPGGARSNPPMGFFCPSCGSFIAPSGSTPDPCGSPTHPKLLSFLLFLLFSGLTCDVEKPTSS</sequence>
<accession>A0A2N9FF74</accession>
<evidence type="ECO:0000313" key="1">
    <source>
        <dbReference type="EMBL" id="SPC85798.1"/>
    </source>
</evidence>
<gene>
    <name evidence="1" type="ORF">FSB_LOCUS13680</name>
</gene>